<feature type="non-terminal residue" evidence="2">
    <location>
        <position position="1"/>
    </location>
</feature>
<evidence type="ECO:0000313" key="2">
    <source>
        <dbReference type="EMBL" id="CAL1531582.1"/>
    </source>
</evidence>
<accession>A0AAV2HD79</accession>
<feature type="compositionally biased region" description="Polar residues" evidence="1">
    <location>
        <begin position="59"/>
        <end position="69"/>
    </location>
</feature>
<comment type="caution">
    <text evidence="2">The sequence shown here is derived from an EMBL/GenBank/DDBJ whole genome shotgun (WGS) entry which is preliminary data.</text>
</comment>
<proteinExistence type="predicted"/>
<evidence type="ECO:0000313" key="3">
    <source>
        <dbReference type="Proteomes" id="UP001497497"/>
    </source>
</evidence>
<dbReference type="Proteomes" id="UP001497497">
    <property type="component" value="Unassembled WGS sequence"/>
</dbReference>
<dbReference type="AlphaFoldDB" id="A0AAV2HD79"/>
<evidence type="ECO:0000256" key="1">
    <source>
        <dbReference type="SAM" id="MobiDB-lite"/>
    </source>
</evidence>
<organism evidence="2 3">
    <name type="scientific">Lymnaea stagnalis</name>
    <name type="common">Great pond snail</name>
    <name type="synonym">Helix stagnalis</name>
    <dbReference type="NCBI Taxonomy" id="6523"/>
    <lineage>
        <taxon>Eukaryota</taxon>
        <taxon>Metazoa</taxon>
        <taxon>Spiralia</taxon>
        <taxon>Lophotrochozoa</taxon>
        <taxon>Mollusca</taxon>
        <taxon>Gastropoda</taxon>
        <taxon>Heterobranchia</taxon>
        <taxon>Euthyneura</taxon>
        <taxon>Panpulmonata</taxon>
        <taxon>Hygrophila</taxon>
        <taxon>Lymnaeoidea</taxon>
        <taxon>Lymnaeidae</taxon>
        <taxon>Lymnaea</taxon>
    </lineage>
</organism>
<name>A0AAV2HD79_LYMST</name>
<feature type="region of interest" description="Disordered" evidence="1">
    <location>
        <begin position="59"/>
        <end position="78"/>
    </location>
</feature>
<sequence>NFNINSPGNPGGNDSVDGVLSVMELRMNSSLDLKDPMKIAQRAAALSNLITSVDNTVSGSVQTTTANPTNDKDTSTAKSTLGETANKYVGTIGSVIDEITIKSPGQVQILANSMVVATNNTNFMSTSSMAKASVALTKLTDVMRKTEDNKL</sequence>
<keyword evidence="3" id="KW-1185">Reference proteome</keyword>
<gene>
    <name evidence="2" type="ORF">GSLYS_00005677001</name>
</gene>
<feature type="non-terminal residue" evidence="2">
    <location>
        <position position="151"/>
    </location>
</feature>
<reference evidence="2 3" key="1">
    <citation type="submission" date="2024-04" db="EMBL/GenBank/DDBJ databases">
        <authorList>
            <consortium name="Genoscope - CEA"/>
            <person name="William W."/>
        </authorList>
    </citation>
    <scope>NUCLEOTIDE SEQUENCE [LARGE SCALE GENOMIC DNA]</scope>
</reference>
<protein>
    <submittedName>
        <fullName evidence="2">Uncharacterized protein</fullName>
    </submittedName>
</protein>
<dbReference type="EMBL" id="CAXITT010000093">
    <property type="protein sequence ID" value="CAL1531582.1"/>
    <property type="molecule type" value="Genomic_DNA"/>
</dbReference>